<keyword evidence="2" id="KW-1133">Transmembrane helix</keyword>
<feature type="transmembrane region" description="Helical" evidence="2">
    <location>
        <begin position="171"/>
        <end position="197"/>
    </location>
</feature>
<feature type="transmembrane region" description="Helical" evidence="2">
    <location>
        <begin position="138"/>
        <end position="159"/>
    </location>
</feature>
<keyword evidence="2" id="KW-0812">Transmembrane</keyword>
<gene>
    <name evidence="3" type="ORF">B0H15DRAFT_171571</name>
</gene>
<keyword evidence="4" id="KW-1185">Reference proteome</keyword>
<dbReference type="EMBL" id="JARJCN010000018">
    <property type="protein sequence ID" value="KAJ7092370.1"/>
    <property type="molecule type" value="Genomic_DNA"/>
</dbReference>
<feature type="transmembrane region" description="Helical" evidence="2">
    <location>
        <begin position="222"/>
        <end position="242"/>
    </location>
</feature>
<comment type="caution">
    <text evidence="3">The sequence shown here is derived from an EMBL/GenBank/DDBJ whole genome shotgun (WGS) entry which is preliminary data.</text>
</comment>
<feature type="region of interest" description="Disordered" evidence="1">
    <location>
        <begin position="1"/>
        <end position="44"/>
    </location>
</feature>
<proteinExistence type="predicted"/>
<evidence type="ECO:0000256" key="1">
    <source>
        <dbReference type="SAM" id="MobiDB-lite"/>
    </source>
</evidence>
<feature type="compositionally biased region" description="Polar residues" evidence="1">
    <location>
        <begin position="26"/>
        <end position="35"/>
    </location>
</feature>
<reference evidence="3" key="1">
    <citation type="submission" date="2023-03" db="EMBL/GenBank/DDBJ databases">
        <title>Massive genome expansion in bonnet fungi (Mycena s.s.) driven by repeated elements and novel gene families across ecological guilds.</title>
        <authorList>
            <consortium name="Lawrence Berkeley National Laboratory"/>
            <person name="Harder C.B."/>
            <person name="Miyauchi S."/>
            <person name="Viragh M."/>
            <person name="Kuo A."/>
            <person name="Thoen E."/>
            <person name="Andreopoulos B."/>
            <person name="Lu D."/>
            <person name="Skrede I."/>
            <person name="Drula E."/>
            <person name="Henrissat B."/>
            <person name="Morin E."/>
            <person name="Kohler A."/>
            <person name="Barry K."/>
            <person name="LaButti K."/>
            <person name="Morin E."/>
            <person name="Salamov A."/>
            <person name="Lipzen A."/>
            <person name="Mereny Z."/>
            <person name="Hegedus B."/>
            <person name="Baldrian P."/>
            <person name="Stursova M."/>
            <person name="Weitz H."/>
            <person name="Taylor A."/>
            <person name="Grigoriev I.V."/>
            <person name="Nagy L.G."/>
            <person name="Martin F."/>
            <person name="Kauserud H."/>
        </authorList>
    </citation>
    <scope>NUCLEOTIDE SEQUENCE</scope>
    <source>
        <strain evidence="3">CBHHK173m</strain>
    </source>
</reference>
<organism evidence="3 4">
    <name type="scientific">Mycena belliarum</name>
    <dbReference type="NCBI Taxonomy" id="1033014"/>
    <lineage>
        <taxon>Eukaryota</taxon>
        <taxon>Fungi</taxon>
        <taxon>Dikarya</taxon>
        <taxon>Basidiomycota</taxon>
        <taxon>Agaricomycotina</taxon>
        <taxon>Agaricomycetes</taxon>
        <taxon>Agaricomycetidae</taxon>
        <taxon>Agaricales</taxon>
        <taxon>Marasmiineae</taxon>
        <taxon>Mycenaceae</taxon>
        <taxon>Mycena</taxon>
    </lineage>
</organism>
<feature type="transmembrane region" description="Helical" evidence="2">
    <location>
        <begin position="262"/>
        <end position="285"/>
    </location>
</feature>
<evidence type="ECO:0000313" key="3">
    <source>
        <dbReference type="EMBL" id="KAJ7092370.1"/>
    </source>
</evidence>
<protein>
    <submittedName>
        <fullName evidence="3">Uncharacterized protein</fullName>
    </submittedName>
</protein>
<sequence>MGWRQRAHPRPDHSGRRALDELSRSLCDNDSNSGLSRDDTRGGAPTDLRCSSLEEHPPGRFCMEQTLERSEHFIPLGLFSSDSRRGIDAELESEPIYHSHCCIFLRNSTFQRNDIKQYVGVCARLWGRCSCPASCRSFIVGEGVVSTFLVVSFDLMLVFRVWILYGKKRRMSYVLCAVLLAELVSMLIILLLSAPYLHDFVHLGHVLPGCYFIAPVGRGPYFAVYALPPLLVTFAMFILTVYKCSKTLYQEKSTEMPIITLFLRDGIVWFLIVFGVDGLQMLVWATGRATLTQVLIIPSLVLHSLVASRVLLNIRSLPGLGVLEDGQEAERLLPGAGSWGA</sequence>
<name>A0AAD6XP00_9AGAR</name>
<feature type="compositionally biased region" description="Basic and acidic residues" evidence="1">
    <location>
        <begin position="9"/>
        <end position="23"/>
    </location>
</feature>
<feature type="transmembrane region" description="Helical" evidence="2">
    <location>
        <begin position="291"/>
        <end position="312"/>
    </location>
</feature>
<keyword evidence="2" id="KW-0472">Membrane</keyword>
<evidence type="ECO:0000256" key="2">
    <source>
        <dbReference type="SAM" id="Phobius"/>
    </source>
</evidence>
<evidence type="ECO:0000313" key="4">
    <source>
        <dbReference type="Proteomes" id="UP001222325"/>
    </source>
</evidence>
<dbReference type="Proteomes" id="UP001222325">
    <property type="component" value="Unassembled WGS sequence"/>
</dbReference>
<dbReference type="AlphaFoldDB" id="A0AAD6XP00"/>
<accession>A0AAD6XP00</accession>